<reference evidence="1 2" key="1">
    <citation type="journal article" date="2024" name="Int. J. Syst. Evol. Microbiol.">
        <title>Lacrimispora brassicae sp. nov. isolated from fermented cabbage, and proposal of Clostridium indicum Gundawar et al. 2019 and Clostridium methoxybenzovorans Mechichi et al. 1999 as heterotypic synonyms of Lacrimispora amygdalina (Parshina et al. 2003) Haas and Blanchard 2020 and Lacrimispora indolis (McClung and McCoy 1957) Haas and Blanchard 2020, respectively.</title>
        <authorList>
            <person name="Kobayashi H."/>
            <person name="Tanizawa Y."/>
            <person name="Sakamoto M."/>
            <person name="Ohkuma M."/>
            <person name="Tohno M."/>
        </authorList>
    </citation>
    <scope>NUCLEOTIDE SEQUENCE [LARGE SCALE GENOMIC DNA]</scope>
    <source>
        <strain evidence="1 2">DSM 12857</strain>
    </source>
</reference>
<protein>
    <recommendedName>
        <fullName evidence="3">Phage protein</fullName>
    </recommendedName>
</protein>
<proteinExistence type="predicted"/>
<keyword evidence="2" id="KW-1185">Reference proteome</keyword>
<accession>A0ABQ5MDZ4</accession>
<dbReference type="RefSeq" id="WP_346066478.1">
    <property type="nucleotide sequence ID" value="NZ_BRPJ01000101.1"/>
</dbReference>
<gene>
    <name evidence="1" type="ORF">LAD12857_49590</name>
</gene>
<sequence length="119" mass="13675">MAKYRLKLDTRTNIKRALTRISNMVLNGQIDSKAANTIILACNAMLSVLKQEDGMSIFEIDGGNNTMRNSRQYKIQSLLRMAEITDNEAKRKEWLEEAEKLVFQDVPKEIINKVLEESK</sequence>
<organism evidence="1 2">
    <name type="scientific">Lacrimispora amygdalina</name>
    <dbReference type="NCBI Taxonomy" id="253257"/>
    <lineage>
        <taxon>Bacteria</taxon>
        <taxon>Bacillati</taxon>
        <taxon>Bacillota</taxon>
        <taxon>Clostridia</taxon>
        <taxon>Lachnospirales</taxon>
        <taxon>Lachnospiraceae</taxon>
        <taxon>Lacrimispora</taxon>
    </lineage>
</organism>
<comment type="caution">
    <text evidence="1">The sequence shown here is derived from an EMBL/GenBank/DDBJ whole genome shotgun (WGS) entry which is preliminary data.</text>
</comment>
<dbReference type="EMBL" id="BRPJ01000101">
    <property type="protein sequence ID" value="GLB33036.1"/>
    <property type="molecule type" value="Genomic_DNA"/>
</dbReference>
<dbReference type="Proteomes" id="UP001419084">
    <property type="component" value="Unassembled WGS sequence"/>
</dbReference>
<name>A0ABQ5MDZ4_9FIRM</name>
<evidence type="ECO:0000313" key="2">
    <source>
        <dbReference type="Proteomes" id="UP001419084"/>
    </source>
</evidence>
<evidence type="ECO:0000313" key="1">
    <source>
        <dbReference type="EMBL" id="GLB33036.1"/>
    </source>
</evidence>
<evidence type="ECO:0008006" key="3">
    <source>
        <dbReference type="Google" id="ProtNLM"/>
    </source>
</evidence>